<accession>A0A4P6YT88</accession>
<dbReference type="OrthoDB" id="9783944at2"/>
<dbReference type="EMBL" id="CP037940">
    <property type="protein sequence ID" value="QBO35882.1"/>
    <property type="molecule type" value="Genomic_DNA"/>
</dbReference>
<organism evidence="2 3">
    <name type="scientific">Periweissella cryptocerci</name>
    <dbReference type="NCBI Taxonomy" id="2506420"/>
    <lineage>
        <taxon>Bacteria</taxon>
        <taxon>Bacillati</taxon>
        <taxon>Bacillota</taxon>
        <taxon>Bacilli</taxon>
        <taxon>Lactobacillales</taxon>
        <taxon>Lactobacillaceae</taxon>
        <taxon>Periweissella</taxon>
    </lineage>
</organism>
<proteinExistence type="predicted"/>
<dbReference type="Pfam" id="PF00188">
    <property type="entry name" value="CAP"/>
    <property type="match status" value="1"/>
</dbReference>
<dbReference type="PANTHER" id="PTHR31157:SF1">
    <property type="entry name" value="SCP DOMAIN-CONTAINING PROTEIN"/>
    <property type="match status" value="1"/>
</dbReference>
<evidence type="ECO:0000259" key="1">
    <source>
        <dbReference type="Pfam" id="PF00188"/>
    </source>
</evidence>
<evidence type="ECO:0000313" key="3">
    <source>
        <dbReference type="Proteomes" id="UP000292886"/>
    </source>
</evidence>
<dbReference type="RefSeq" id="WP_133362961.1">
    <property type="nucleotide sequence ID" value="NZ_CP037940.1"/>
</dbReference>
<dbReference type="Gene3D" id="3.40.33.10">
    <property type="entry name" value="CAP"/>
    <property type="match status" value="1"/>
</dbReference>
<dbReference type="CDD" id="cd05379">
    <property type="entry name" value="CAP_bacterial"/>
    <property type="match status" value="1"/>
</dbReference>
<dbReference type="InterPro" id="IPR035940">
    <property type="entry name" value="CAP_sf"/>
</dbReference>
<dbReference type="Proteomes" id="UP000292886">
    <property type="component" value="Chromosome"/>
</dbReference>
<sequence>MAKISKKNVIVISLLGTLVLVLGLMGFLAEEARAGWRTSQLVQSTIMTKEGMHVTNSNGYMYQINKDNRYDVAIDQGSKLHSYTASKFYTSKKITIANPVGVNQWSYESYYVITNAYNQELGHMKASDVAEQTYDQVPTQKRVEQAALKYINRLRKLNHMGNVSLDAKLTKYANSKAAKQAQQNALIHGNVFQEIDQLGFWLQTENLAMVGKAKVPTADQLAKELVNNLFYADQGHREALLNPHMKKVGIGYKEIFRDGRHQYWQAQDYGTKGTSYFTRIKKMKKQLQKLKGAKRHKHIKKINKLTNQYNTAEQWNVRKPIVNRTGLDGANHSFNN</sequence>
<dbReference type="SUPFAM" id="SSF55797">
    <property type="entry name" value="PR-1-like"/>
    <property type="match status" value="1"/>
</dbReference>
<dbReference type="KEGG" id="wei:EQG49_05130"/>
<gene>
    <name evidence="2" type="ORF">EQG49_05130</name>
</gene>
<dbReference type="PANTHER" id="PTHR31157">
    <property type="entry name" value="SCP DOMAIN-CONTAINING PROTEIN"/>
    <property type="match status" value="1"/>
</dbReference>
<evidence type="ECO:0000313" key="2">
    <source>
        <dbReference type="EMBL" id="QBO35882.1"/>
    </source>
</evidence>
<dbReference type="AlphaFoldDB" id="A0A4P6YT88"/>
<protein>
    <submittedName>
        <fullName evidence="2">CAP domain-containing protein</fullName>
    </submittedName>
</protein>
<reference evidence="3" key="1">
    <citation type="submission" date="2019-03" db="EMBL/GenBank/DDBJ databases">
        <title>Weissella sp. 26KH-42 Genome sequencing.</title>
        <authorList>
            <person name="Heo J."/>
            <person name="Kim S.-J."/>
            <person name="Kim J.-S."/>
            <person name="Hong S.-B."/>
            <person name="Kwon S.-W."/>
        </authorList>
    </citation>
    <scope>NUCLEOTIDE SEQUENCE [LARGE SCALE GENOMIC DNA]</scope>
    <source>
        <strain evidence="3">26KH-42</strain>
    </source>
</reference>
<feature type="domain" description="SCP" evidence="1">
    <location>
        <begin position="148"/>
        <end position="256"/>
    </location>
</feature>
<dbReference type="InterPro" id="IPR014044">
    <property type="entry name" value="CAP_dom"/>
</dbReference>
<keyword evidence="3" id="KW-1185">Reference proteome</keyword>
<name>A0A4P6YT88_9LACO</name>